<dbReference type="EMBL" id="BAABME010014059">
    <property type="protein sequence ID" value="GAA0186820.1"/>
    <property type="molecule type" value="Genomic_DNA"/>
</dbReference>
<comment type="catalytic activity">
    <reaction evidence="9">
        <text>L-seryl-[protein] + ATP = O-phospho-L-seryl-[protein] + ADP + H(+)</text>
        <dbReference type="Rhea" id="RHEA:17989"/>
        <dbReference type="Rhea" id="RHEA-COMP:9863"/>
        <dbReference type="Rhea" id="RHEA-COMP:11604"/>
        <dbReference type="ChEBI" id="CHEBI:15378"/>
        <dbReference type="ChEBI" id="CHEBI:29999"/>
        <dbReference type="ChEBI" id="CHEBI:30616"/>
        <dbReference type="ChEBI" id="CHEBI:83421"/>
        <dbReference type="ChEBI" id="CHEBI:456216"/>
        <dbReference type="EC" id="2.7.11.1"/>
    </reaction>
</comment>
<accession>A0AAV3S103</accession>
<dbReference type="PANTHER" id="PTHR45621">
    <property type="entry name" value="OS01G0588500 PROTEIN-RELATED"/>
    <property type="match status" value="1"/>
</dbReference>
<keyword evidence="3" id="KW-0472">Membrane</keyword>
<evidence type="ECO:0000256" key="9">
    <source>
        <dbReference type="ARBA" id="ARBA00048679"/>
    </source>
</evidence>
<dbReference type="FunFam" id="3.30.200.20:FF:000228">
    <property type="entry name" value="Serine/threonine-protein kinase BIK1"/>
    <property type="match status" value="1"/>
</dbReference>
<dbReference type="Gene3D" id="3.30.200.20">
    <property type="entry name" value="Phosphorylase Kinase, domain 1"/>
    <property type="match status" value="1"/>
</dbReference>
<gene>
    <name evidence="11" type="ORF">LIER_34108</name>
</gene>
<evidence type="ECO:0000259" key="10">
    <source>
        <dbReference type="PROSITE" id="PS50011"/>
    </source>
</evidence>
<dbReference type="PROSITE" id="PS50011">
    <property type="entry name" value="PROTEIN_KINASE_DOM"/>
    <property type="match status" value="1"/>
</dbReference>
<evidence type="ECO:0000313" key="12">
    <source>
        <dbReference type="Proteomes" id="UP001454036"/>
    </source>
</evidence>
<dbReference type="PROSITE" id="PS00108">
    <property type="entry name" value="PROTEIN_KINASE_ST"/>
    <property type="match status" value="1"/>
</dbReference>
<keyword evidence="5" id="KW-0547">Nucleotide-binding</keyword>
<dbReference type="InterPro" id="IPR000719">
    <property type="entry name" value="Prot_kinase_dom"/>
</dbReference>
<name>A0AAV3S103_LITER</name>
<dbReference type="InterPro" id="IPR011009">
    <property type="entry name" value="Kinase-like_dom_sf"/>
</dbReference>
<dbReference type="Gene3D" id="1.10.510.10">
    <property type="entry name" value="Transferase(Phosphotransferase) domain 1"/>
    <property type="match status" value="1"/>
</dbReference>
<dbReference type="FunFam" id="1.10.510.10:FF:000095">
    <property type="entry name" value="protein STRUBBELIG-RECEPTOR FAMILY 8"/>
    <property type="match status" value="1"/>
</dbReference>
<dbReference type="AlphaFoldDB" id="A0AAV3S103"/>
<evidence type="ECO:0000256" key="1">
    <source>
        <dbReference type="ARBA" id="ARBA00004236"/>
    </source>
</evidence>
<comment type="subcellular location">
    <subcellularLocation>
        <location evidence="1">Cell membrane</location>
    </subcellularLocation>
</comment>
<comment type="caution">
    <text evidence="11">The sequence shown here is derived from an EMBL/GenBank/DDBJ whole genome shotgun (WGS) entry which is preliminary data.</text>
</comment>
<evidence type="ECO:0000256" key="3">
    <source>
        <dbReference type="ARBA" id="ARBA00022475"/>
    </source>
</evidence>
<feature type="domain" description="Protein kinase" evidence="10">
    <location>
        <begin position="77"/>
        <end position="358"/>
    </location>
</feature>
<protein>
    <recommendedName>
        <fullName evidence="2">non-specific serine/threonine protein kinase</fullName>
        <ecNumber evidence="2">2.7.11.1</ecNumber>
    </recommendedName>
</protein>
<dbReference type="SUPFAM" id="SSF56112">
    <property type="entry name" value="Protein kinase-like (PK-like)"/>
    <property type="match status" value="1"/>
</dbReference>
<dbReference type="GO" id="GO:0005886">
    <property type="term" value="C:plasma membrane"/>
    <property type="evidence" value="ECO:0007669"/>
    <property type="project" value="UniProtKB-SubCell"/>
</dbReference>
<dbReference type="InterPro" id="IPR008271">
    <property type="entry name" value="Ser/Thr_kinase_AS"/>
</dbReference>
<keyword evidence="7" id="KW-0067">ATP-binding</keyword>
<dbReference type="Proteomes" id="UP001454036">
    <property type="component" value="Unassembled WGS sequence"/>
</dbReference>
<evidence type="ECO:0000256" key="4">
    <source>
        <dbReference type="ARBA" id="ARBA00022679"/>
    </source>
</evidence>
<keyword evidence="6" id="KW-0418">Kinase</keyword>
<dbReference type="CDD" id="cd14066">
    <property type="entry name" value="STKc_IRAK"/>
    <property type="match status" value="1"/>
</dbReference>
<comment type="catalytic activity">
    <reaction evidence="8">
        <text>L-threonyl-[protein] + ATP = O-phospho-L-threonyl-[protein] + ADP + H(+)</text>
        <dbReference type="Rhea" id="RHEA:46608"/>
        <dbReference type="Rhea" id="RHEA-COMP:11060"/>
        <dbReference type="Rhea" id="RHEA-COMP:11605"/>
        <dbReference type="ChEBI" id="CHEBI:15378"/>
        <dbReference type="ChEBI" id="CHEBI:30013"/>
        <dbReference type="ChEBI" id="CHEBI:30616"/>
        <dbReference type="ChEBI" id="CHEBI:61977"/>
        <dbReference type="ChEBI" id="CHEBI:456216"/>
        <dbReference type="EC" id="2.7.11.1"/>
    </reaction>
</comment>
<evidence type="ECO:0000256" key="2">
    <source>
        <dbReference type="ARBA" id="ARBA00012513"/>
    </source>
</evidence>
<evidence type="ECO:0000313" key="11">
    <source>
        <dbReference type="EMBL" id="GAA0186820.1"/>
    </source>
</evidence>
<sequence>MTQKITWKMKWFGCFSSKTLPLDLLSHVPKPHLSRRISLSDISDPGSVSAEDISNSLIGSNLHIFTFLELKTITNDFSSVNLLGEGGFGPVYKGFIDDKIRPGLKSQPVAIKLLDLDGAQGYREWLAELVFLGQLRHPHLVKLIGYCCDDEERLLVYEYMERGNLESHLFKRFSIPLPWLTRIKIALGAAKGLAFLHGEEKPVIHRDFKASNILLDSDYTSKISDFGFAKDGLEGDETNVASRIMGTHGYAAPEYIMTGHLTTMSDVYSFGVVLLEVITGKKALDKTRGSREQDLVKWARPMLKDPLKLETIIDPKLEGQYSLEGAKKVAALAFQCLNKNPRSRPTMSNVVKILEPILHLDERQMTSLVSIFDTKERNKEMDIKEKTQEIDVVKKAEKKGSGYHKYRKARKNMHLMKSKFAYSDTALYTLKGKMK</sequence>
<dbReference type="InterPro" id="IPR050823">
    <property type="entry name" value="Plant_Ser_Thr_Prot_Kinase"/>
</dbReference>
<keyword evidence="12" id="KW-1185">Reference proteome</keyword>
<keyword evidence="4" id="KW-0808">Transferase</keyword>
<dbReference type="Pfam" id="PF07714">
    <property type="entry name" value="PK_Tyr_Ser-Thr"/>
    <property type="match status" value="1"/>
</dbReference>
<dbReference type="GO" id="GO:0005524">
    <property type="term" value="F:ATP binding"/>
    <property type="evidence" value="ECO:0007669"/>
    <property type="project" value="UniProtKB-KW"/>
</dbReference>
<keyword evidence="3" id="KW-1003">Cell membrane</keyword>
<evidence type="ECO:0000256" key="6">
    <source>
        <dbReference type="ARBA" id="ARBA00022777"/>
    </source>
</evidence>
<organism evidence="11 12">
    <name type="scientific">Lithospermum erythrorhizon</name>
    <name type="common">Purple gromwell</name>
    <name type="synonym">Lithospermum officinale var. erythrorhizon</name>
    <dbReference type="NCBI Taxonomy" id="34254"/>
    <lineage>
        <taxon>Eukaryota</taxon>
        <taxon>Viridiplantae</taxon>
        <taxon>Streptophyta</taxon>
        <taxon>Embryophyta</taxon>
        <taxon>Tracheophyta</taxon>
        <taxon>Spermatophyta</taxon>
        <taxon>Magnoliopsida</taxon>
        <taxon>eudicotyledons</taxon>
        <taxon>Gunneridae</taxon>
        <taxon>Pentapetalae</taxon>
        <taxon>asterids</taxon>
        <taxon>lamiids</taxon>
        <taxon>Boraginales</taxon>
        <taxon>Boraginaceae</taxon>
        <taxon>Boraginoideae</taxon>
        <taxon>Lithospermeae</taxon>
        <taxon>Lithospermum</taxon>
    </lineage>
</organism>
<evidence type="ECO:0000256" key="7">
    <source>
        <dbReference type="ARBA" id="ARBA00022840"/>
    </source>
</evidence>
<reference evidence="11 12" key="1">
    <citation type="submission" date="2024-01" db="EMBL/GenBank/DDBJ databases">
        <title>The complete chloroplast genome sequence of Lithospermum erythrorhizon: insights into the phylogenetic relationship among Boraginaceae species and the maternal lineages of purple gromwells.</title>
        <authorList>
            <person name="Okada T."/>
            <person name="Watanabe K."/>
        </authorList>
    </citation>
    <scope>NUCLEOTIDE SEQUENCE [LARGE SCALE GENOMIC DNA]</scope>
</reference>
<dbReference type="EC" id="2.7.11.1" evidence="2"/>
<evidence type="ECO:0000256" key="5">
    <source>
        <dbReference type="ARBA" id="ARBA00022741"/>
    </source>
</evidence>
<proteinExistence type="predicted"/>
<dbReference type="GO" id="GO:0004674">
    <property type="term" value="F:protein serine/threonine kinase activity"/>
    <property type="evidence" value="ECO:0007669"/>
    <property type="project" value="UniProtKB-EC"/>
</dbReference>
<dbReference type="InterPro" id="IPR001245">
    <property type="entry name" value="Ser-Thr/Tyr_kinase_cat_dom"/>
</dbReference>
<evidence type="ECO:0000256" key="8">
    <source>
        <dbReference type="ARBA" id="ARBA00047899"/>
    </source>
</evidence>